<feature type="compositionally biased region" description="Basic and acidic residues" evidence="1">
    <location>
        <begin position="5311"/>
        <end position="5321"/>
    </location>
</feature>
<feature type="region of interest" description="Disordered" evidence="1">
    <location>
        <begin position="2966"/>
        <end position="3123"/>
    </location>
</feature>
<sequence>MQRREVEDKEMTSELPNITVSEGPKEEKKRIESWLSQPPEIIEFFGKTETEEVGNDDEVANMNVINKGSVETVEGDVFSKSLSVADEESVRYTEHSQVTSEGEKSKSLADSVGKEMDPEIIRPTIDMADVKNKHGSSLLDAPVEKTTSEKAGTVVGECVEESMSMSHKEASQETVELAEEMKDSTSVEDELPHKNPESSFFKKVGDFFFHKVDNLETSAKESESGMKESQHEAEHKSEILENIATADSDQSRTGMHDEIQDTKADVSFGRQRESTEREGEDHNPTDNVVGEEQEKTETSTHEEQSGQHHMQKTEGEAPMDSEEIETEGSSKYAETITNIEEQRPVGSPEEINGEKPKDETISADDISKNEVQEANDLPTIDLDEKTRSAELEIPNKNGSELWNAHPPVKEEVQVECKKQDEVSMSESGDPPEAIQFPNKEEKHVNEISEATESVESTISEPTATEGELNVEATSTSKIDSNTEKGCELKSEEALKEINAEDNVEEEREQTEDEVPHKNLESSFFEKIKGVFFHKVDNLETSVKESEPGMKDFVKESQHEAEHEKEILENIAAADSDQSTTGMQDQIQDTEADVSFGQQRESAEGEREDVTPTDNFVVVEKEKTETSTQEEQSGQRHLQSTEREAPTDSKEIETEGSDKYAETITNIEEQRPVGSPDEVVGEKPKDETIIADDINKNEVQEANNLPTVDLDEKTRSAELEIPNKSGSELWNAHPPVEEEVQVECKKQDEVSMSESGDTPEAIQFPNKEEKHVNEISEATESLESTISETTATEGELSVEATSTREIDSNTEKGCELKSEEALKEINAEDNVVGEEQEKTETLTHEEQSGQHHMQKTEGEAPMDSEEIETEGSSKYAETITNIEDQGPVGSPEEIDGEKPKDETISADDISKNEVQEANDLPTIDLDEKTRSAELEIPNKNGSELWNAHPPVKEEVQVECKKQDEVYMSESGDTPEAIQFPNKEEKHVNEISEATESLESTISETTATEGELSVEATSTREIDSNTEKGCELKSEEALKEINAEDNVEEEREQTEDDVPHKNLESSFFEKIKGVFFHKVDNLETSAKESEPGMKDFVTEGQHEAEHEKEILENIAAADGDQSTTGMHDEIQDTKADVSFGQQRESAERGREDLTPTDKIVAEEQEKTETSTQEEQSGQRYLQSTERETPTDSKEIETEGFDKYAETITNIEEQTPVGSPDEVVGEKPKDETIIADDINKNEVQEANNLPTVDLDEKTRSAELEIPNKSGSELWITHPPVEEEVKADREKQNEVSMSESGDPQEAIQFPSKEEKHVNETFESPESTISEHTAAEGELNIEETSTREMDINSTEKGCELKSEETVNEIDAEDNTEEEREQIEKASETEFSVERKSGEDGRSTIEEDIPVKKGTPLCSGEEDYHHDQEEQVRSSNSFPEELTERVSGDQSYITSDETKTIDEQIIYQEVCEDPKLADRAEDIKKEMENEENTITDFSPEPTGERPTKSSEGNETDAKKHEAEAYGESTTMEENAITDLPSSDVREDKVEESLKEDRREAMIPDKEVWNSNIESRERDSEATHSTAESTAMDLKDEAEANEGLNAQSTIGSSSEETAQESEPEIIEKEVNKELLEKEDSKDAVEAEETRLTEVESSEETAQESDSNLVQSSSAPEIIEKEVNKELLEKEDLKDAVAAEETRFTEAESEYPMGVDSSNLISEEKGQATAETSEMRSNDIEIMAESEEISGLHDNEDMEISTARRDGADESTEKTQPEGKNETCDELSKPEDQREISTVEASSEYMPEQEHLESSTVPLEAHNLVTGESETPGEALEKEKTSSDKEETALVAETTEEYIAETEGDSTIQGNDTNMGSIDIGKESTIDDALVRELHAPLELNDVKSISESDVELLKGVNPSEADDGSNISKLETPDDEKSSKVGVETGKSEYEEAVDEASHGIEVGGESIETEKTILEQEGSAKNFEGSPKEGVEMEKPTVEFESEAYSCGSDASETQTISTQTEKKIDVEDKESASELPNVTVNEVPLQEKENTESWLSQPPGSIEIPETECVQVTHDDVVGNVNVVNNVGTTEGESFLKSTSVADGELNENTEDDQLNTKEEMSGFQEEEGKAKMITDKNVMAEASYGQDEGVIIQTPEVMGSSSRDIEMLNEVPHEGNMESITSTETTSIEQDLKETSFEGEDKKSNALEMDPEATQPSTDVGEEKNEGEEMPHYGVKDDYISTETATEDKIDEPTESNVVVTDKLGSLLVTEPDVCKSLEENSSMACEDEIQETSKLVERVKEDASIEDEVEKQNLESSFVKKAENIETSKEESETVMKDIDKETQNEAESQNNTLENAATAGSNLSTEGENVENQETKSYVAAMKPEDSVTRESEDITPAEDLTMEREPRVTVVPGEDNVVVEEQEATETSKHEEHSEQILKQNTEPAKANPGSSSVVASEEFETTSLNDYPESISKIEDERPVGSPEEILGETIISADTNEDGTTEAKNLSTDDAGEKTRSAEFNIPNDNVNEVHVTTRPVEEPEEDEKNRNEISMLESEEQDRNETETAQENLGSPSIVALEEFETTSHDEYTESITKNEEERPVGNPEEIIGEQRSDEIMIADDSNNEEIPEAESLSAVDSYEKTRSAEIKIPDNNTRGVCVTHPPVEETVLEGGEKQNEVSLSESVDQVHEASASEVPEDEEKHANDSCEASKSPDCNISEHTCTEGELNTEATTTAKEIPAGSQEEILWQPIKDESMIKIPEEEVRITAILYFSLLLLSLLLDSYVTPPSMEETFLDGGENKNDVSVLDQVHEASEVPREEEKEKEKESKGTYEAIESPESNILENTSTEGAVDMEATSTRSAVDITLDTGCEPVSEDELKELKAEENLKEEIEQKEKTADAEFQIPTIIHQDPKIADSGEDTEDLMKNEAHTVADLSPEPTGEHTILCPQENETEVLDKLPTAKGSANMGIQMKEEHSTTKDNFDESYGEETRNECSYDEEKEEKEPDTAASNVYGTAPVSTTTEPEECSISDLPSSLIKEEKVEEKLKEDREDETKSEIEVSNSHAEAFDAVYSTEQREDLALKHEAEANEDVNAESITESSSEETTQKERNVDLVENSSSVPEICEKEIKEEVLEKEYSNVPVVAEETSSTQVEGENVQGLDSADPAFEEKGQVSTETSQMGSNATDLIDRSVETSILGENNKTEIPTAREVATVETSLDDISEQTFRASSIQTSKEHDLMSPEVETTGEAPEKDETLYEKAETSLAEETTEDEIREIEDASSNPVKDTDLGSIDKEKERANAYAAVEDREFCTPPEQNIEESTSESDAEVLRRVTTSEVADRNEISKSEAVEELKSSEKDKPEYDTAISETSEGVETCGGYMDTEKAIPEQEDSAKNLEGSSKENDEIEKVPVESKAETHGSETSEATSISTLKEENINIVEHDETAAESMVKDEDNRRFPETNPTNTEEESHDDENQAISSTDEQISRQDIEEGKKEMNEVMETKLETQEEINGTQDAILTEKVSTEIESASERETIKEQNMEEESCTKELHMLPAADNERIYIYTELIFAKQVPTVIESASESEIIKEQIMEEESCTEELHKITAADETVNDVRETDLAPIQSLEATASNKNAEMMGSNIADDLNMESEATEKEVNKTEDAFSTEEVSAETSSAMDEVTYPDLTAVHSLEATASNEITEMMESKSAQDLNEESETSPMADVLEDETKNIEKPVDVSSLASEGSDEKMKGEKIDDMEICHDETDTASTVATDLPSLGEVQPNDEPVKALDTSSHAESLQTTKTADAGEEELEETSIIASQFSIQEHENGDNANIHVEKSDVEVEAPEIPDSVSQTEDQEIHETGTSLNVIDGGTKEIVNQIREVPEGLLEPTNQHADAARDDEITPGQTPQAEKTEDQLQVPSSGLLSEEQESETTTGIGKGSTDEDAMEEAKMRQAEVSMIREELETTSEGEGIENQVQGEENRVRDLSTVSSAEELDAESSKDISVITMSAQEVLETNHGGQDTDEPVKALVTSSDTGSLQATETSDASQQELDETSRVVSQLPVDECEKSENISAKVDQSDTNNVEENELEIPGAVPEHTDQRVQEIQETGTSLPVGESHTSEIAYQTREVPEAFSKAIKQDVEAVSGDEIIAPAGGTKETSLGEIQLNEHVEALDTHSSAENIDTIKTADASQHDAEFENMKLEETCIMVSQPPIHEHEEADRENIPLEKSEDNYAQVEETEIPDTEPESEHQAVKVIHETGTSLNVGDTDTNEIEKPISEVPEALLETMNQGVDAARNDEITSSQIVQGEKLEEQLEAPSSGLLSKELESETTTTDKKGSTDRDDIEGTKMLQAEIREEIKTTSEGKGFVNQVQAEEKRAQDWSTVPNAEELDTESSTDNAIITKMSTEETTQTPDASQQELEETSSMVSQLPVDIYEKPDNESVTEEKSDAYDVEVKEIDLPGVVPESSDQRVKEIHEVGTSVEETRTEEVETQTREVCEALPEDVNQGGEKVSGDEIIAPSEATKVTSLGELQLNDEHVEAPDTVKTGDGSQQDAEFESMKCEETSIMVSQLPTHEHEKEESANIPVEKSDAKVVVEEAEIPGTVPESEDQAVKEIHETGTSLTAGGADKNETEKQIRGVPEALSEPMNPCFDTSSNDEMTPVETPRAEKIEEDLQVPSSALLSKEVDGETSIAIEKGSTDKDVTEVGSLELQENSGSVFQLPVTEFRSANDVIEEKSEVDEVELNETKALDAVSDSKDRGFEAIHEIETIPAAEDTETDKLADEIKEVTEKIPDPRYKGVDAATDGENLDHPLPVGKLEEQIQLSSSSYEGTKEEAAELDKSGLEKFKDLSSKLPTTEHVGTTIETSEADEVLVEEAKTSEAISESKGDGFEEFKEIGSSPPVEKIHTDADEVELNETKTLDAVSESKDPVFEEIREIRTIPATEDTETEKVENETKEVTEKIPDLRYKGADAATDGENLGHPLSVGKLEEKIQLSSSSYESTKEDATELDKSELEEATDMLSKLPTTEHGIRHVGTTIEDSEADEVQVEEAKTSEAISESKGDGFEEFKEFGSSPPVEKTRTDEVQEETKAVPETIFEPTYQGAQTAVDVETAINQTLTPQGVEQLHEPKSTTEKPCLQDEGQRELEVSNLELKLQKDSQDISPDEENKGLEKRSTDAPSQYEERPVQQSLQEASTDEDIVYSKNSNKDADNLPTPYPTVTEHSTEDIGGKYEEVSNLEFEKNGEVLLESVSAINSPSVPLTSEGIEVIKETPKENTTELGDRENNCEETIEEEAIEKHTSTEKNPEQISEEMQGSRNFDQISLQEETATKTNQEDELRAEDYPGERTNTIFDASRNEIQPEMVFKESEEDCVDNNMVGVIRADDKGPHQVSASDEIANQSELESHGDETAFTDTATEATARIEELKSSEAMLVSHEVERAGDIDEETEISKDGQLQNKDLVVPPVADTAAEEALDGKELETLDDFSERDLDTNHGRIEPYEHKKEIATAGTVDSESLVDNEKLGHTFPELGCDGNGGTEDLDLTKKDGSNEPSISSTTATSQETLTDEETEKAVDTKQHHFMSDKPTAEPESIPEEGNGFQLEAHTMDKVSTTSLAIIMSTNGAQNPEFGNSSFLQEPVVSVMADEAKLDENKIRTTTAIEEESPQENEKPNVLPHIMDSETEVSREAVTMNISDDIQGPEKTSLAIPHEQIASKTDPSESIERTNSKGMECGEENRMGKQSKEITEESQMIESAKMSLSDLLQRSAKRNVQVGEDVTEERELMGNKEEPQNETAETVEAEEEEAVHDKKDEEEEGDELKREDSGSDAPVMVEASRDMDVKIAHKKPHHHNILSGVGSKVKHSLAKVKKAITGKSSHPKPTSPK</sequence>
<feature type="compositionally biased region" description="Polar residues" evidence="1">
    <location>
        <begin position="3912"/>
        <end position="3928"/>
    </location>
</feature>
<feature type="region of interest" description="Disordered" evidence="1">
    <location>
        <begin position="4386"/>
        <end position="4464"/>
    </location>
</feature>
<feature type="compositionally biased region" description="Basic and acidic residues" evidence="1">
    <location>
        <begin position="5093"/>
        <end position="5106"/>
    </location>
</feature>
<feature type="region of interest" description="Disordered" evidence="1">
    <location>
        <begin position="3149"/>
        <end position="3169"/>
    </location>
</feature>
<feature type="compositionally biased region" description="Basic and acidic residues" evidence="1">
    <location>
        <begin position="2425"/>
        <end position="2435"/>
    </location>
</feature>
<feature type="region of interest" description="Disordered" evidence="1">
    <location>
        <begin position="1468"/>
        <end position="1872"/>
    </location>
</feature>
<feature type="compositionally biased region" description="Basic and acidic residues" evidence="1">
    <location>
        <begin position="3491"/>
        <end position="3503"/>
    </location>
</feature>
<feature type="region of interest" description="Disordered" evidence="1">
    <location>
        <begin position="218"/>
        <end position="518"/>
    </location>
</feature>
<feature type="compositionally biased region" description="Polar residues" evidence="1">
    <location>
        <begin position="4870"/>
        <end position="4880"/>
    </location>
</feature>
<feature type="region of interest" description="Disordered" evidence="1">
    <location>
        <begin position="161"/>
        <end position="199"/>
    </location>
</feature>
<feature type="compositionally biased region" description="Basic and acidic residues" evidence="1">
    <location>
        <begin position="540"/>
        <end position="567"/>
    </location>
</feature>
<feature type="compositionally biased region" description="Basic and acidic residues" evidence="1">
    <location>
        <begin position="3438"/>
        <end position="3466"/>
    </location>
</feature>
<feature type="compositionally biased region" description="Basic and acidic residues" evidence="1">
    <location>
        <begin position="1468"/>
        <end position="1481"/>
    </location>
</feature>
<organism evidence="2 3">
    <name type="scientific">Rhododendron griersonianum</name>
    <dbReference type="NCBI Taxonomy" id="479676"/>
    <lineage>
        <taxon>Eukaryota</taxon>
        <taxon>Viridiplantae</taxon>
        <taxon>Streptophyta</taxon>
        <taxon>Embryophyta</taxon>
        <taxon>Tracheophyta</taxon>
        <taxon>Spermatophyta</taxon>
        <taxon>Magnoliopsida</taxon>
        <taxon>eudicotyledons</taxon>
        <taxon>Gunneridae</taxon>
        <taxon>Pentapetalae</taxon>
        <taxon>asterids</taxon>
        <taxon>Ericales</taxon>
        <taxon>Ericaceae</taxon>
        <taxon>Ericoideae</taxon>
        <taxon>Rhodoreae</taxon>
        <taxon>Rhododendron</taxon>
    </lineage>
</organism>
<feature type="compositionally biased region" description="Low complexity" evidence="1">
    <location>
        <begin position="3671"/>
        <end position="3681"/>
    </location>
</feature>
<proteinExistence type="predicted"/>
<feature type="compositionally biased region" description="Polar residues" evidence="1">
    <location>
        <begin position="448"/>
        <end position="462"/>
    </location>
</feature>
<feature type="compositionally biased region" description="Basic and acidic residues" evidence="1">
    <location>
        <begin position="352"/>
        <end position="371"/>
    </location>
</feature>
<feature type="compositionally biased region" description="Acidic residues" evidence="1">
    <location>
        <begin position="5812"/>
        <end position="5833"/>
    </location>
</feature>
<feature type="region of interest" description="Disordered" evidence="1">
    <location>
        <begin position="3894"/>
        <end position="4009"/>
    </location>
</feature>
<feature type="compositionally biased region" description="Basic and acidic residues" evidence="1">
    <location>
        <begin position="1416"/>
        <end position="1426"/>
    </location>
</feature>
<feature type="compositionally biased region" description="Basic and acidic residues" evidence="1">
    <location>
        <begin position="480"/>
        <end position="498"/>
    </location>
</feature>
<feature type="compositionally biased region" description="Basic and acidic residues" evidence="1">
    <location>
        <begin position="23"/>
        <end position="32"/>
    </location>
</feature>
<feature type="compositionally biased region" description="Basic and acidic residues" evidence="1">
    <location>
        <begin position="5587"/>
        <end position="5604"/>
    </location>
</feature>
<feature type="compositionally biased region" description="Basic and acidic residues" evidence="1">
    <location>
        <begin position="4963"/>
        <end position="4984"/>
    </location>
</feature>
<feature type="region of interest" description="Disordered" evidence="1">
    <location>
        <begin position="3662"/>
        <end position="3681"/>
    </location>
</feature>
<feature type="compositionally biased region" description="Basic and acidic residues" evidence="1">
    <location>
        <begin position="2015"/>
        <end position="2027"/>
    </location>
</feature>
<feature type="compositionally biased region" description="Polar residues" evidence="1">
    <location>
        <begin position="2840"/>
        <end position="2851"/>
    </location>
</feature>
<feature type="compositionally biased region" description="Polar residues" evidence="1">
    <location>
        <begin position="5566"/>
        <end position="5580"/>
    </location>
</feature>
<feature type="region of interest" description="Disordered" evidence="1">
    <location>
        <begin position="2319"/>
        <end position="2616"/>
    </location>
</feature>
<feature type="region of interest" description="Disordered" evidence="1">
    <location>
        <begin position="5280"/>
        <end position="5375"/>
    </location>
</feature>
<feature type="region of interest" description="Disordered" evidence="1">
    <location>
        <begin position="4584"/>
        <end position="4605"/>
    </location>
</feature>
<feature type="compositionally biased region" description="Polar residues" evidence="1">
    <location>
        <begin position="2436"/>
        <end position="2454"/>
    </location>
</feature>
<feature type="compositionally biased region" description="Low complexity" evidence="1">
    <location>
        <begin position="989"/>
        <end position="1007"/>
    </location>
</feature>
<feature type="compositionally biased region" description="Basic and acidic residues" evidence="1">
    <location>
        <begin position="4227"/>
        <end position="4243"/>
    </location>
</feature>
<feature type="compositionally biased region" description="Basic and acidic residues" evidence="1">
    <location>
        <begin position="407"/>
        <end position="421"/>
    </location>
</feature>
<feature type="compositionally biased region" description="Basic and acidic residues" evidence="1">
    <location>
        <begin position="801"/>
        <end position="825"/>
    </location>
</feature>
<feature type="compositionally biased region" description="Basic and acidic residues" evidence="1">
    <location>
        <begin position="218"/>
        <end position="239"/>
    </location>
</feature>
<feature type="region of interest" description="Disordered" evidence="1">
    <location>
        <begin position="2672"/>
        <end position="2714"/>
    </location>
</feature>
<feature type="compositionally biased region" description="Acidic residues" evidence="1">
    <location>
        <begin position="5054"/>
        <end position="5063"/>
    </location>
</feature>
<feature type="region of interest" description="Disordered" evidence="1">
    <location>
        <begin position="2812"/>
        <end position="2862"/>
    </location>
</feature>
<feature type="compositionally biased region" description="Polar residues" evidence="1">
    <location>
        <begin position="4408"/>
        <end position="4441"/>
    </location>
</feature>
<name>A0AAV6J2W2_9ERIC</name>
<dbReference type="Proteomes" id="UP000823749">
    <property type="component" value="Chromosome 8"/>
</dbReference>
<feature type="compositionally biased region" description="Basic and acidic residues" evidence="1">
    <location>
        <begin position="3291"/>
        <end position="3300"/>
    </location>
</feature>
<feature type="region of interest" description="Disordered" evidence="1">
    <location>
        <begin position="772"/>
        <end position="928"/>
    </location>
</feature>
<feature type="compositionally biased region" description="Basic and acidic residues" evidence="1">
    <location>
        <begin position="3255"/>
        <end position="3267"/>
    </location>
</feature>
<feature type="compositionally biased region" description="Polar residues" evidence="1">
    <location>
        <begin position="1316"/>
        <end position="1326"/>
    </location>
</feature>
<feature type="compositionally biased region" description="Basic and acidic residues" evidence="1">
    <location>
        <begin position="4889"/>
        <end position="4910"/>
    </location>
</feature>
<feature type="compositionally biased region" description="Polar residues" evidence="1">
    <location>
        <begin position="5322"/>
        <end position="5347"/>
    </location>
</feature>
<feature type="region of interest" description="Disordered" evidence="1">
    <location>
        <begin position="3318"/>
        <end position="3503"/>
    </location>
</feature>
<feature type="region of interest" description="Disordered" evidence="1">
    <location>
        <begin position="2175"/>
        <end position="2252"/>
    </location>
</feature>
<feature type="compositionally biased region" description="Low complexity" evidence="1">
    <location>
        <begin position="3929"/>
        <end position="3944"/>
    </location>
</feature>
<feature type="region of interest" description="Disordered" evidence="1">
    <location>
        <begin position="4947"/>
        <end position="4999"/>
    </location>
</feature>
<feature type="region of interest" description="Disordered" evidence="1">
    <location>
        <begin position="1896"/>
        <end position="1962"/>
    </location>
</feature>
<feature type="region of interest" description="Disordered" evidence="1">
    <location>
        <begin position="5036"/>
        <end position="5110"/>
    </location>
</feature>
<feature type="compositionally biased region" description="Polar residues" evidence="1">
    <location>
        <begin position="3228"/>
        <end position="3238"/>
    </location>
</feature>
<feature type="compositionally biased region" description="Basic and acidic residues" evidence="1">
    <location>
        <begin position="179"/>
        <end position="196"/>
    </location>
</feature>
<feature type="compositionally biased region" description="Polar residues" evidence="1">
    <location>
        <begin position="2343"/>
        <end position="2374"/>
    </location>
</feature>
<feature type="compositionally biased region" description="Basic and acidic residues" evidence="1">
    <location>
        <begin position="5733"/>
        <end position="5742"/>
    </location>
</feature>
<feature type="region of interest" description="Disordered" evidence="1">
    <location>
        <begin position="3228"/>
        <end position="3300"/>
    </location>
</feature>
<feature type="compositionally biased region" description="Polar residues" evidence="1">
    <location>
        <begin position="1597"/>
        <end position="1609"/>
    </location>
</feature>
<protein>
    <recommendedName>
        <fullName evidence="4">Titin-like</fullName>
    </recommendedName>
</protein>
<feature type="compositionally biased region" description="Basic and acidic residues" evidence="1">
    <location>
        <begin position="254"/>
        <end position="284"/>
    </location>
</feature>
<feature type="compositionally biased region" description="Basic and acidic residues" evidence="1">
    <location>
        <begin position="1276"/>
        <end position="1289"/>
    </location>
</feature>
<feature type="compositionally biased region" description="Basic and acidic residues" evidence="1">
    <location>
        <begin position="5282"/>
        <end position="5301"/>
    </location>
</feature>
<evidence type="ECO:0000313" key="2">
    <source>
        <dbReference type="EMBL" id="KAG5534858.1"/>
    </source>
</evidence>
<feature type="compositionally biased region" description="Basic and acidic residues" evidence="1">
    <location>
        <begin position="2319"/>
        <end position="2341"/>
    </location>
</feature>
<feature type="region of interest" description="Disordered" evidence="1">
    <location>
        <begin position="5127"/>
        <end position="5243"/>
    </location>
</feature>
<feature type="region of interest" description="Disordered" evidence="1">
    <location>
        <begin position="2897"/>
        <end position="2922"/>
    </location>
</feature>
<feature type="compositionally biased region" description="Basic and acidic residues" evidence="1">
    <location>
        <begin position="5169"/>
        <end position="5201"/>
    </location>
</feature>
<feature type="region of interest" description="Disordered" evidence="1">
    <location>
        <begin position="4317"/>
        <end position="4360"/>
    </location>
</feature>
<feature type="compositionally biased region" description="Basic and acidic residues" evidence="1">
    <location>
        <begin position="1827"/>
        <end position="1840"/>
    </location>
</feature>
<comment type="caution">
    <text evidence="2">The sequence shown here is derived from an EMBL/GenBank/DDBJ whole genome shotgun (WGS) entry which is preliminary data.</text>
</comment>
<feature type="compositionally biased region" description="Acidic residues" evidence="1">
    <location>
        <begin position="1846"/>
        <end position="1856"/>
    </location>
</feature>
<feature type="compositionally biased region" description="Basic and acidic residues" evidence="1">
    <location>
        <begin position="292"/>
        <end position="315"/>
    </location>
</feature>
<feature type="compositionally biased region" description="Basic and acidic residues" evidence="1">
    <location>
        <begin position="4337"/>
        <end position="4359"/>
    </location>
</feature>
<accession>A0AAV6J2W2</accession>
<feature type="compositionally biased region" description="Basic and acidic residues" evidence="1">
    <location>
        <begin position="3041"/>
        <end position="3062"/>
    </location>
</feature>
<feature type="compositionally biased region" description="Basic and acidic residues" evidence="1">
    <location>
        <begin position="1537"/>
        <end position="1575"/>
    </location>
</feature>
<feature type="compositionally biased region" description="Basic and acidic residues" evidence="1">
    <location>
        <begin position="2812"/>
        <end position="2832"/>
    </location>
</feature>
<feature type="compositionally biased region" description="Basic and acidic residues" evidence="1">
    <location>
        <begin position="1670"/>
        <end position="1698"/>
    </location>
</feature>
<reference evidence="2" key="1">
    <citation type="submission" date="2020-08" db="EMBL/GenBank/DDBJ databases">
        <title>Plant Genome Project.</title>
        <authorList>
            <person name="Zhang R.-G."/>
        </authorList>
    </citation>
    <scope>NUCLEOTIDE SEQUENCE</scope>
    <source>
        <strain evidence="2">WSP0</strain>
        <tissue evidence="2">Leaf</tissue>
    </source>
</reference>
<feature type="compositionally biased region" description="Acidic residues" evidence="1">
    <location>
        <begin position="859"/>
        <end position="868"/>
    </location>
</feature>
<feature type="compositionally biased region" description="Basic and acidic residues" evidence="1">
    <location>
        <begin position="1182"/>
        <end position="1197"/>
    </location>
</feature>
<feature type="compositionally biased region" description="Basic and acidic residues" evidence="1">
    <location>
        <begin position="5348"/>
        <end position="5360"/>
    </location>
</feature>
<feature type="compositionally biased region" description="Basic and acidic residues" evidence="1">
    <location>
        <begin position="638"/>
        <end position="660"/>
    </location>
</feature>
<feature type="region of interest" description="Disordered" evidence="1">
    <location>
        <begin position="987"/>
        <end position="1060"/>
    </location>
</feature>
<feature type="compositionally biased region" description="Basic and acidic residues" evidence="1">
    <location>
        <begin position="1082"/>
        <end position="1109"/>
    </location>
</feature>
<feature type="region of interest" description="Disordered" evidence="1">
    <location>
        <begin position="1"/>
        <end position="33"/>
    </location>
</feature>
<feature type="compositionally biased region" description="Basic and acidic residues" evidence="1">
    <location>
        <begin position="1376"/>
        <end position="1405"/>
    </location>
</feature>
<feature type="region of interest" description="Disordered" evidence="1">
    <location>
        <begin position="4870"/>
        <end position="4924"/>
    </location>
</feature>
<feature type="region of interest" description="Disordered" evidence="1">
    <location>
        <begin position="5725"/>
        <end position="5847"/>
    </location>
</feature>
<feature type="compositionally biased region" description="Basic and acidic residues" evidence="1">
    <location>
        <begin position="1124"/>
        <end position="1133"/>
    </location>
</feature>
<feature type="compositionally biased region" description="Basic and acidic residues" evidence="1">
    <location>
        <begin position="1754"/>
        <end position="1789"/>
    </location>
</feature>
<feature type="region of interest" description="Disordered" evidence="1">
    <location>
        <begin position="4227"/>
        <end position="4262"/>
    </location>
</feature>
<feature type="compositionally biased region" description="Basic and acidic residues" evidence="1">
    <location>
        <begin position="1016"/>
        <end position="1040"/>
    </location>
</feature>
<feature type="compositionally biased region" description="Basic and acidic residues" evidence="1">
    <location>
        <begin position="3956"/>
        <end position="3972"/>
    </location>
</feature>
<feature type="compositionally biased region" description="Low complexity" evidence="1">
    <location>
        <begin position="2175"/>
        <end position="2185"/>
    </location>
</feature>
<feature type="region of interest" description="Disordered" evidence="1">
    <location>
        <begin position="85"/>
        <end position="117"/>
    </location>
</feature>
<feature type="compositionally biased region" description="Acidic residues" evidence="1">
    <location>
        <begin position="3323"/>
        <end position="3333"/>
    </location>
</feature>
<feature type="compositionally biased region" description="Acidic residues" evidence="1">
    <location>
        <begin position="1041"/>
        <end position="1054"/>
    </location>
</feature>
<feature type="compositionally biased region" description="Low complexity" evidence="1">
    <location>
        <begin position="774"/>
        <end position="792"/>
    </location>
</feature>
<feature type="compositionally biased region" description="Basic and acidic residues" evidence="1">
    <location>
        <begin position="4587"/>
        <end position="4605"/>
    </location>
</feature>
<feature type="compositionally biased region" description="Basic and acidic residues" evidence="1">
    <location>
        <begin position="5796"/>
        <end position="5806"/>
    </location>
</feature>
<feature type="region of interest" description="Disordered" evidence="1">
    <location>
        <begin position="5540"/>
        <end position="5612"/>
    </location>
</feature>
<feature type="compositionally biased region" description="Low complexity" evidence="1">
    <location>
        <begin position="3099"/>
        <end position="3108"/>
    </location>
</feature>
<evidence type="ECO:0008006" key="4">
    <source>
        <dbReference type="Google" id="ProtNLM"/>
    </source>
</evidence>
<feature type="compositionally biased region" description="Polar residues" evidence="1">
    <location>
        <begin position="5128"/>
        <end position="5137"/>
    </location>
</feature>
<feature type="compositionally biased region" description="Basic and acidic residues" evidence="1">
    <location>
        <begin position="2975"/>
        <end position="2998"/>
    </location>
</feature>
<feature type="region of interest" description="Disordered" evidence="1">
    <location>
        <begin position="4653"/>
        <end position="4674"/>
    </location>
</feature>
<feature type="compositionally biased region" description="Basic and acidic residues" evidence="1">
    <location>
        <begin position="3079"/>
        <end position="3091"/>
    </location>
</feature>
<feature type="compositionally biased region" description="Acidic residues" evidence="1">
    <location>
        <begin position="4249"/>
        <end position="4258"/>
    </location>
</feature>
<feature type="compositionally biased region" description="Basic and acidic residues" evidence="1">
    <location>
        <begin position="101"/>
        <end position="117"/>
    </location>
</feature>
<feature type="compositionally biased region" description="Polar residues" evidence="1">
    <location>
        <begin position="4040"/>
        <end position="4059"/>
    </location>
</feature>
<feature type="region of interest" description="Disordered" evidence="1">
    <location>
        <begin position="1998"/>
        <end position="2057"/>
    </location>
</feature>
<feature type="compositionally biased region" description="Polar residues" evidence="1">
    <location>
        <begin position="2003"/>
        <end position="2014"/>
    </location>
</feature>
<feature type="compositionally biased region" description="Acidic residues" evidence="1">
    <location>
        <begin position="1360"/>
        <end position="1375"/>
    </location>
</feature>
<feature type="compositionally biased region" description="Polar residues" evidence="1">
    <location>
        <begin position="1656"/>
        <end position="1667"/>
    </location>
</feature>
<feature type="compositionally biased region" description="Basic and acidic residues" evidence="1">
    <location>
        <begin position="895"/>
        <end position="913"/>
    </location>
</feature>
<feature type="region of interest" description="Disordered" evidence="1">
    <location>
        <begin position="4025"/>
        <end position="4114"/>
    </location>
</feature>
<feature type="compositionally biased region" description="Acidic residues" evidence="1">
    <location>
        <begin position="317"/>
        <end position="326"/>
    </location>
</feature>
<feature type="compositionally biased region" description="Polar residues" evidence="1">
    <location>
        <begin position="1857"/>
        <end position="1868"/>
    </location>
</feature>
<feature type="compositionally biased region" description="Acidic residues" evidence="1">
    <location>
        <begin position="499"/>
        <end position="512"/>
    </location>
</feature>
<feature type="region of interest" description="Disordered" evidence="1">
    <location>
        <begin position="1266"/>
        <end position="1451"/>
    </location>
</feature>
<feature type="compositionally biased region" description="Basic and acidic residues" evidence="1">
    <location>
        <begin position="2217"/>
        <end position="2235"/>
    </location>
</feature>
<feature type="compositionally biased region" description="Basic and acidic residues" evidence="1">
    <location>
        <begin position="5750"/>
        <end position="5762"/>
    </location>
</feature>
<feature type="region of interest" description="Disordered" evidence="1">
    <location>
        <begin position="1082"/>
        <end position="1197"/>
    </location>
</feature>
<feature type="compositionally biased region" description="Basic and acidic residues" evidence="1">
    <location>
        <begin position="3388"/>
        <end position="3428"/>
    </location>
</feature>
<feature type="compositionally biased region" description="Basic and acidic residues" evidence="1">
    <location>
        <begin position="2186"/>
        <end position="2201"/>
    </location>
</feature>
<feature type="compositionally biased region" description="Basic and acidic residues" evidence="1">
    <location>
        <begin position="5140"/>
        <end position="5162"/>
    </location>
</feature>
<feature type="compositionally biased region" description="Basic and acidic residues" evidence="1">
    <location>
        <begin position="3344"/>
        <end position="3369"/>
    </location>
</feature>
<feature type="compositionally biased region" description="Basic and acidic residues" evidence="1">
    <location>
        <begin position="600"/>
        <end position="609"/>
    </location>
</feature>
<evidence type="ECO:0000256" key="1">
    <source>
        <dbReference type="SAM" id="MobiDB-lite"/>
    </source>
</evidence>
<feature type="compositionally biased region" description="Basic and acidic residues" evidence="1">
    <location>
        <begin position="2381"/>
        <end position="2391"/>
    </location>
</feature>
<feature type="compositionally biased region" description="Basic and acidic residues" evidence="1">
    <location>
        <begin position="1"/>
        <end position="12"/>
    </location>
</feature>
<feature type="compositionally biased region" description="Polar residues" evidence="1">
    <location>
        <begin position="575"/>
        <end position="588"/>
    </location>
</feature>
<feature type="compositionally biased region" description="Basic and acidic residues" evidence="1">
    <location>
        <begin position="4447"/>
        <end position="4464"/>
    </location>
</feature>
<feature type="compositionally biased region" description="Basic and acidic residues" evidence="1">
    <location>
        <begin position="1618"/>
        <end position="1646"/>
    </location>
</feature>
<keyword evidence="3" id="KW-1185">Reference proteome</keyword>
<feature type="compositionally biased region" description="Basic and acidic residues" evidence="1">
    <location>
        <begin position="5064"/>
        <end position="5085"/>
    </location>
</feature>
<feature type="region of interest" description="Disordered" evidence="1">
    <location>
        <begin position="4514"/>
        <end position="4568"/>
    </location>
</feature>
<dbReference type="EMBL" id="JACTNZ010000008">
    <property type="protein sequence ID" value="KAG5534858.1"/>
    <property type="molecule type" value="Genomic_DNA"/>
</dbReference>
<feature type="region of interest" description="Disordered" evidence="1">
    <location>
        <begin position="4806"/>
        <end position="4829"/>
    </location>
</feature>
<feature type="region of interest" description="Disordered" evidence="1">
    <location>
        <begin position="540"/>
        <end position="682"/>
    </location>
</feature>
<feature type="compositionally biased region" description="Basic and acidic residues" evidence="1">
    <location>
        <begin position="2584"/>
        <end position="2602"/>
    </location>
</feature>
<feature type="compositionally biased region" description="Polar residues" evidence="1">
    <location>
        <begin position="3012"/>
        <end position="3026"/>
    </location>
</feature>
<feature type="compositionally biased region" description="Basic and acidic residues" evidence="1">
    <location>
        <begin position="834"/>
        <end position="857"/>
    </location>
</feature>
<feature type="compositionally biased region" description="Basic and acidic residues" evidence="1">
    <location>
        <begin position="1142"/>
        <end position="1166"/>
    </location>
</feature>
<evidence type="ECO:0000313" key="3">
    <source>
        <dbReference type="Proteomes" id="UP000823749"/>
    </source>
</evidence>
<gene>
    <name evidence="2" type="ORF">RHGRI_022849</name>
</gene>